<evidence type="ECO:0000313" key="2">
    <source>
        <dbReference type="Proteomes" id="UP000789525"/>
    </source>
</evidence>
<name>A0ACA9M4I1_9GLOM</name>
<dbReference type="EMBL" id="CAJVPT010010346">
    <property type="protein sequence ID" value="CAG8569453.1"/>
    <property type="molecule type" value="Genomic_DNA"/>
</dbReference>
<accession>A0ACA9M4I1</accession>
<organism evidence="1 2">
    <name type="scientific">Acaulospora colombiana</name>
    <dbReference type="NCBI Taxonomy" id="27376"/>
    <lineage>
        <taxon>Eukaryota</taxon>
        <taxon>Fungi</taxon>
        <taxon>Fungi incertae sedis</taxon>
        <taxon>Mucoromycota</taxon>
        <taxon>Glomeromycotina</taxon>
        <taxon>Glomeromycetes</taxon>
        <taxon>Diversisporales</taxon>
        <taxon>Acaulosporaceae</taxon>
        <taxon>Acaulospora</taxon>
    </lineage>
</organism>
<dbReference type="Proteomes" id="UP000789525">
    <property type="component" value="Unassembled WGS sequence"/>
</dbReference>
<gene>
    <name evidence="1" type="ORF">ACOLOM_LOCUS5546</name>
</gene>
<reference evidence="1" key="1">
    <citation type="submission" date="2021-06" db="EMBL/GenBank/DDBJ databases">
        <authorList>
            <person name="Kallberg Y."/>
            <person name="Tangrot J."/>
            <person name="Rosling A."/>
        </authorList>
    </citation>
    <scope>NUCLEOTIDE SEQUENCE</scope>
    <source>
        <strain evidence="1">CL356</strain>
    </source>
</reference>
<protein>
    <submittedName>
        <fullName evidence="1">4694_t:CDS:1</fullName>
    </submittedName>
</protein>
<evidence type="ECO:0000313" key="1">
    <source>
        <dbReference type="EMBL" id="CAG8569453.1"/>
    </source>
</evidence>
<proteinExistence type="predicted"/>
<sequence length="117" mass="13574">MWVTSNIEEWHKDQDSKSYYNPHTVASIALGFGEKKVPGGNETEREELGDTPNHSRKGRHVNGKQNGTNGHGARVRKWHWNEIVWKCAFPAGICYFFMAWAMLLSRELHRDQSYNSR</sequence>
<comment type="caution">
    <text evidence="1">The sequence shown here is derived from an EMBL/GenBank/DDBJ whole genome shotgun (WGS) entry which is preliminary data.</text>
</comment>
<keyword evidence="2" id="KW-1185">Reference proteome</keyword>